<comment type="caution">
    <text evidence="3">The sequence shown here is derived from an EMBL/GenBank/DDBJ whole genome shotgun (WGS) entry which is preliminary data.</text>
</comment>
<dbReference type="GO" id="GO:0005829">
    <property type="term" value="C:cytosol"/>
    <property type="evidence" value="ECO:0007669"/>
    <property type="project" value="TreeGrafter"/>
</dbReference>
<dbReference type="InterPro" id="IPR003018">
    <property type="entry name" value="GAF"/>
</dbReference>
<evidence type="ECO:0000259" key="2">
    <source>
        <dbReference type="SMART" id="SM00065"/>
    </source>
</evidence>
<dbReference type="AlphaFoldDB" id="A0AA37HV39"/>
<dbReference type="SMART" id="SM00065">
    <property type="entry name" value="GAF"/>
    <property type="match status" value="1"/>
</dbReference>
<gene>
    <name evidence="3" type="ORF">PRRU23_01630</name>
</gene>
<dbReference type="RefSeq" id="WP_006283565.1">
    <property type="nucleotide sequence ID" value="NZ_BPTR01000001.1"/>
</dbReference>
<dbReference type="FunFam" id="3.30.450.40:FF:000008">
    <property type="entry name" value="GAF domain-containing proteins"/>
    <property type="match status" value="1"/>
</dbReference>
<evidence type="ECO:0000313" key="4">
    <source>
        <dbReference type="Proteomes" id="UP000887043"/>
    </source>
</evidence>
<sequence length="164" mass="17983">METKLEKYNLMLKQAAALIEGERELLPILCNVSALMAQTFQETYFWAGFYLVKGEELLLGPFQGTVACVHIKKGKGVCGTAWAKAETIIVPDVEEFPGHIACSSLSRSEIVVPIKVDGNVVAVIDIDSKELESFDQEDQAGLEQLADLLAAQIKKAEFSCLFTN</sequence>
<dbReference type="Proteomes" id="UP000887043">
    <property type="component" value="Unassembled WGS sequence"/>
</dbReference>
<dbReference type="PANTHER" id="PTHR21021">
    <property type="entry name" value="GAF/PUTATIVE CYTOSKELETAL PROTEIN"/>
    <property type="match status" value="1"/>
</dbReference>
<name>A0AA37HV39_SEGBR</name>
<dbReference type="EMBL" id="BPTR01000001">
    <property type="protein sequence ID" value="GJG26463.1"/>
    <property type="molecule type" value="Genomic_DNA"/>
</dbReference>
<dbReference type="Gene3D" id="3.30.450.40">
    <property type="match status" value="1"/>
</dbReference>
<reference evidence="3" key="1">
    <citation type="submission" date="2021-08" db="EMBL/GenBank/DDBJ databases">
        <title>Prevotella lacticifex sp. nov., isolated from rumen of cow.</title>
        <authorList>
            <person name="Shinkai T."/>
            <person name="Ikeyama N."/>
            <person name="Kumagai M."/>
            <person name="Ohmori H."/>
            <person name="Sakamoto M."/>
            <person name="Ohkuma M."/>
            <person name="Mitsumori M."/>
        </authorList>
    </citation>
    <scope>NUCLEOTIDE SEQUENCE</scope>
    <source>
        <strain evidence="3">DSM 11371</strain>
    </source>
</reference>
<dbReference type="InterPro" id="IPR029016">
    <property type="entry name" value="GAF-like_dom_sf"/>
</dbReference>
<dbReference type="PANTHER" id="PTHR21021:SF15">
    <property type="entry name" value="FREE METHIONINE-R-SULFOXIDE REDUCTASE"/>
    <property type="match status" value="1"/>
</dbReference>
<dbReference type="InterPro" id="IPR051330">
    <property type="entry name" value="Phosphatase_reg/MetRdx"/>
</dbReference>
<dbReference type="SUPFAM" id="SSF55781">
    <property type="entry name" value="GAF domain-like"/>
    <property type="match status" value="1"/>
</dbReference>
<evidence type="ECO:0000313" key="3">
    <source>
        <dbReference type="EMBL" id="GJG26463.1"/>
    </source>
</evidence>
<dbReference type="GO" id="GO:0033745">
    <property type="term" value="F:L-methionine-(R)-S-oxide reductase activity"/>
    <property type="evidence" value="ECO:0007669"/>
    <property type="project" value="TreeGrafter"/>
</dbReference>
<comment type="similarity">
    <text evidence="1">Belongs to the free Met sulfoxide reductase family.</text>
</comment>
<proteinExistence type="inferred from homology"/>
<evidence type="ECO:0000256" key="1">
    <source>
        <dbReference type="ARBA" id="ARBA00038454"/>
    </source>
</evidence>
<accession>A0AA37HV39</accession>
<feature type="domain" description="GAF" evidence="2">
    <location>
        <begin position="7"/>
        <end position="163"/>
    </location>
</feature>
<protein>
    <submittedName>
        <fullName evidence="3">Diguanylate cyclase</fullName>
    </submittedName>
</protein>
<organism evidence="3 4">
    <name type="scientific">Segatella bryantii</name>
    <name type="common">Prevotella bryantii</name>
    <dbReference type="NCBI Taxonomy" id="77095"/>
    <lineage>
        <taxon>Bacteria</taxon>
        <taxon>Pseudomonadati</taxon>
        <taxon>Bacteroidota</taxon>
        <taxon>Bacteroidia</taxon>
        <taxon>Bacteroidales</taxon>
        <taxon>Prevotellaceae</taxon>
        <taxon>Segatella</taxon>
    </lineage>
</organism>
<dbReference type="Pfam" id="PF01590">
    <property type="entry name" value="GAF"/>
    <property type="match status" value="1"/>
</dbReference>